<dbReference type="Proteomes" id="UP000479710">
    <property type="component" value="Unassembled WGS sequence"/>
</dbReference>
<accession>A0A6G1ECF8</accession>
<reference evidence="1 2" key="1">
    <citation type="submission" date="2019-11" db="EMBL/GenBank/DDBJ databases">
        <title>Whole genome sequence of Oryza granulata.</title>
        <authorList>
            <person name="Li W."/>
        </authorList>
    </citation>
    <scope>NUCLEOTIDE SEQUENCE [LARGE SCALE GENOMIC DNA]</scope>
    <source>
        <strain evidence="2">cv. Menghai</strain>
        <tissue evidence="1">Leaf</tissue>
    </source>
</reference>
<dbReference type="Pfam" id="PF11947">
    <property type="entry name" value="DUF3464"/>
    <property type="match status" value="1"/>
</dbReference>
<name>A0A6G1ECF8_9ORYZ</name>
<dbReference type="AlphaFoldDB" id="A0A6G1ECF8"/>
<dbReference type="EMBL" id="SPHZ02000004">
    <property type="protein sequence ID" value="KAF0922468.1"/>
    <property type="molecule type" value="Genomic_DNA"/>
</dbReference>
<keyword evidence="2" id="KW-1185">Reference proteome</keyword>
<dbReference type="InterPro" id="IPR021855">
    <property type="entry name" value="PAM68-like"/>
</dbReference>
<protein>
    <submittedName>
        <fullName evidence="1">Uncharacterized protein</fullName>
    </submittedName>
</protein>
<evidence type="ECO:0000313" key="1">
    <source>
        <dbReference type="EMBL" id="KAF0922468.1"/>
    </source>
</evidence>
<organism evidence="1 2">
    <name type="scientific">Oryza meyeriana var. granulata</name>
    <dbReference type="NCBI Taxonomy" id="110450"/>
    <lineage>
        <taxon>Eukaryota</taxon>
        <taxon>Viridiplantae</taxon>
        <taxon>Streptophyta</taxon>
        <taxon>Embryophyta</taxon>
        <taxon>Tracheophyta</taxon>
        <taxon>Spermatophyta</taxon>
        <taxon>Magnoliopsida</taxon>
        <taxon>Liliopsida</taxon>
        <taxon>Poales</taxon>
        <taxon>Poaceae</taxon>
        <taxon>BOP clade</taxon>
        <taxon>Oryzoideae</taxon>
        <taxon>Oryzeae</taxon>
        <taxon>Oryzinae</taxon>
        <taxon>Oryza</taxon>
        <taxon>Oryza meyeriana</taxon>
    </lineage>
</organism>
<comment type="caution">
    <text evidence="1">The sequence shown here is derived from an EMBL/GenBank/DDBJ whole genome shotgun (WGS) entry which is preliminary data.</text>
</comment>
<dbReference type="OrthoDB" id="5862at2759"/>
<sequence>MSRARQGGMPALLGCPHRCRSCLPHWERKGGLAFFETEEVLWRTAWRVPPAVLTVSTAGEVALRVGDVPPLLGVSYGVFSASFDLAVEGSWLGYEKFVPPHLSRNLVSGMLMG</sequence>
<proteinExistence type="predicted"/>
<gene>
    <name evidence="1" type="ORF">E2562_036863</name>
</gene>
<evidence type="ECO:0000313" key="2">
    <source>
        <dbReference type="Proteomes" id="UP000479710"/>
    </source>
</evidence>